<dbReference type="AlphaFoldDB" id="A0AA86UN59"/>
<proteinExistence type="predicted"/>
<dbReference type="Proteomes" id="UP001642409">
    <property type="component" value="Unassembled WGS sequence"/>
</dbReference>
<protein>
    <submittedName>
        <fullName evidence="2">Hypothetical_protein</fullName>
    </submittedName>
</protein>
<sequence>MSNSQLQSHVTCTLVQSSCTRWYSLAFNLQELVDDGCDHLSRHLKIIKLTSATLSQIEGSSCDQTKLFRVLKELKEDSSGKKLKYCTILLQQEKRNYFKLRN</sequence>
<gene>
    <name evidence="2" type="ORF">HINF_LOCUS29531</name>
    <name evidence="1" type="ORF">HINF_LOCUS52545</name>
</gene>
<organism evidence="1">
    <name type="scientific">Hexamita inflata</name>
    <dbReference type="NCBI Taxonomy" id="28002"/>
    <lineage>
        <taxon>Eukaryota</taxon>
        <taxon>Metamonada</taxon>
        <taxon>Diplomonadida</taxon>
        <taxon>Hexamitidae</taxon>
        <taxon>Hexamitinae</taxon>
        <taxon>Hexamita</taxon>
    </lineage>
</organism>
<comment type="caution">
    <text evidence="1">The sequence shown here is derived from an EMBL/GenBank/DDBJ whole genome shotgun (WGS) entry which is preliminary data.</text>
</comment>
<reference evidence="2 3" key="2">
    <citation type="submission" date="2024-07" db="EMBL/GenBank/DDBJ databases">
        <authorList>
            <person name="Akdeniz Z."/>
        </authorList>
    </citation>
    <scope>NUCLEOTIDE SEQUENCE [LARGE SCALE GENOMIC DNA]</scope>
</reference>
<evidence type="ECO:0000313" key="2">
    <source>
        <dbReference type="EMBL" id="CAL6024262.1"/>
    </source>
</evidence>
<evidence type="ECO:0000313" key="1">
    <source>
        <dbReference type="EMBL" id="CAI9964900.1"/>
    </source>
</evidence>
<accession>A0AA86UN59</accession>
<dbReference type="EMBL" id="CAXDID020000095">
    <property type="protein sequence ID" value="CAL6024262.1"/>
    <property type="molecule type" value="Genomic_DNA"/>
</dbReference>
<reference evidence="1" key="1">
    <citation type="submission" date="2023-06" db="EMBL/GenBank/DDBJ databases">
        <authorList>
            <person name="Kurt Z."/>
        </authorList>
    </citation>
    <scope>NUCLEOTIDE SEQUENCE</scope>
</reference>
<evidence type="ECO:0000313" key="3">
    <source>
        <dbReference type="Proteomes" id="UP001642409"/>
    </source>
</evidence>
<name>A0AA86UN59_9EUKA</name>
<dbReference type="EMBL" id="CATOUU010000983">
    <property type="protein sequence ID" value="CAI9964900.1"/>
    <property type="molecule type" value="Genomic_DNA"/>
</dbReference>
<keyword evidence="3" id="KW-1185">Reference proteome</keyword>